<evidence type="ECO:0000313" key="3">
    <source>
        <dbReference type="EMBL" id="MEA5445725.1"/>
    </source>
</evidence>
<keyword evidence="4" id="KW-1185">Reference proteome</keyword>
<dbReference type="Pfam" id="PF18912">
    <property type="entry name" value="DZR_2"/>
    <property type="match status" value="1"/>
</dbReference>
<dbReference type="InterPro" id="IPR029057">
    <property type="entry name" value="PRTase-like"/>
</dbReference>
<accession>A0AAP6MLD1</accession>
<dbReference type="InterPro" id="IPR044005">
    <property type="entry name" value="DZR_2"/>
</dbReference>
<name>A0AAP6MLD1_9GAMM</name>
<dbReference type="SUPFAM" id="SSF53271">
    <property type="entry name" value="PRTase-like"/>
    <property type="match status" value="1"/>
</dbReference>
<dbReference type="CDD" id="cd06223">
    <property type="entry name" value="PRTases_typeI"/>
    <property type="match status" value="1"/>
</dbReference>
<proteinExistence type="inferred from homology"/>
<comment type="similarity">
    <text evidence="1">Belongs to the ComF/GntX family.</text>
</comment>
<dbReference type="PANTHER" id="PTHR47505">
    <property type="entry name" value="DNA UTILIZATION PROTEIN YHGH"/>
    <property type="match status" value="1"/>
</dbReference>
<gene>
    <name evidence="3" type="ORF">VCB98_07830</name>
</gene>
<feature type="domain" description="Double zinc ribbon" evidence="2">
    <location>
        <begin position="12"/>
        <end position="66"/>
    </location>
</feature>
<evidence type="ECO:0000313" key="4">
    <source>
        <dbReference type="Proteomes" id="UP001302316"/>
    </source>
</evidence>
<sequence length="235" mass="25894">MVYRWLRRLEGLLLPHRCLLCGAVGEDGMDICQGCGQDLPWNRRPCQRCANPLPPGTRTQLCGDCQSGRTPKGFDQIMAPLLYDFPVDRLILALKFQHELAPGRLLGSLCAHALAAEGIEPPQGLVPVPLHPARWRQRGFNQAVELARPLSRQLGVPILTRGLKRQRSARPQSELPLDQRRRNVHGLFRVSGPVPNHVAIVDDVVTSASTVAELAQALKQAGASRVDVWAIARTP</sequence>
<evidence type="ECO:0000259" key="2">
    <source>
        <dbReference type="Pfam" id="PF18912"/>
    </source>
</evidence>
<protein>
    <submittedName>
        <fullName evidence="3">ComF family protein</fullName>
    </submittedName>
</protein>
<comment type="caution">
    <text evidence="3">The sequence shown here is derived from an EMBL/GenBank/DDBJ whole genome shotgun (WGS) entry which is preliminary data.</text>
</comment>
<dbReference type="AlphaFoldDB" id="A0AAP6MLD1"/>
<dbReference type="InterPro" id="IPR051910">
    <property type="entry name" value="ComF/GntX_DNA_util-trans"/>
</dbReference>
<dbReference type="Proteomes" id="UP001302316">
    <property type="component" value="Unassembled WGS sequence"/>
</dbReference>
<dbReference type="EMBL" id="JAYGII010000014">
    <property type="protein sequence ID" value="MEA5445725.1"/>
    <property type="molecule type" value="Genomic_DNA"/>
</dbReference>
<organism evidence="3 4">
    <name type="scientific">Natronospira elongata</name>
    <dbReference type="NCBI Taxonomy" id="3110268"/>
    <lineage>
        <taxon>Bacteria</taxon>
        <taxon>Pseudomonadati</taxon>
        <taxon>Pseudomonadota</taxon>
        <taxon>Gammaproteobacteria</taxon>
        <taxon>Natronospirales</taxon>
        <taxon>Natronospiraceae</taxon>
        <taxon>Natronospira</taxon>
    </lineage>
</organism>
<reference evidence="3 4" key="1">
    <citation type="submission" date="2023-12" db="EMBL/GenBank/DDBJ databases">
        <title>Whole-genome sequencing of halo(alkali)philic microorganisms from hypersaline lakes.</title>
        <authorList>
            <person name="Sorokin D.Y."/>
            <person name="Merkel A.Y."/>
            <person name="Messina E."/>
            <person name="Yakimov M."/>
        </authorList>
    </citation>
    <scope>NUCLEOTIDE SEQUENCE [LARGE SCALE GENOMIC DNA]</scope>
    <source>
        <strain evidence="3 4">AB-CW1</strain>
    </source>
</reference>
<dbReference type="InterPro" id="IPR000836">
    <property type="entry name" value="PRTase_dom"/>
</dbReference>
<dbReference type="Gene3D" id="3.40.50.2020">
    <property type="match status" value="1"/>
</dbReference>
<dbReference type="PANTHER" id="PTHR47505:SF1">
    <property type="entry name" value="DNA UTILIZATION PROTEIN YHGH"/>
    <property type="match status" value="1"/>
</dbReference>
<evidence type="ECO:0000256" key="1">
    <source>
        <dbReference type="ARBA" id="ARBA00008007"/>
    </source>
</evidence>
<dbReference type="RefSeq" id="WP_346051449.1">
    <property type="nucleotide sequence ID" value="NZ_JAYGII010000014.1"/>
</dbReference>